<evidence type="ECO:0000313" key="4">
    <source>
        <dbReference type="Proteomes" id="UP000198287"/>
    </source>
</evidence>
<dbReference type="AlphaFoldDB" id="A0A226DCX0"/>
<keyword evidence="2" id="KW-0732">Signal</keyword>
<feature type="signal peptide" evidence="2">
    <location>
        <begin position="1"/>
        <end position="23"/>
    </location>
</feature>
<organism evidence="3 4">
    <name type="scientific">Folsomia candida</name>
    <name type="common">Springtail</name>
    <dbReference type="NCBI Taxonomy" id="158441"/>
    <lineage>
        <taxon>Eukaryota</taxon>
        <taxon>Metazoa</taxon>
        <taxon>Ecdysozoa</taxon>
        <taxon>Arthropoda</taxon>
        <taxon>Hexapoda</taxon>
        <taxon>Collembola</taxon>
        <taxon>Entomobryomorpha</taxon>
        <taxon>Isotomoidea</taxon>
        <taxon>Isotomidae</taxon>
        <taxon>Proisotominae</taxon>
        <taxon>Folsomia</taxon>
    </lineage>
</organism>
<feature type="chain" id="PRO_5012601360" evidence="2">
    <location>
        <begin position="24"/>
        <end position="166"/>
    </location>
</feature>
<dbReference type="EMBL" id="LNIX01000022">
    <property type="protein sequence ID" value="OXA43372.1"/>
    <property type="molecule type" value="Genomic_DNA"/>
</dbReference>
<comment type="caution">
    <text evidence="3">The sequence shown here is derived from an EMBL/GenBank/DDBJ whole genome shotgun (WGS) entry which is preliminary data.</text>
</comment>
<dbReference type="Proteomes" id="UP000198287">
    <property type="component" value="Unassembled WGS sequence"/>
</dbReference>
<feature type="region of interest" description="Disordered" evidence="1">
    <location>
        <begin position="70"/>
        <end position="118"/>
    </location>
</feature>
<evidence type="ECO:0000256" key="2">
    <source>
        <dbReference type="SAM" id="SignalP"/>
    </source>
</evidence>
<keyword evidence="4" id="KW-1185">Reference proteome</keyword>
<gene>
    <name evidence="3" type="ORF">Fcan01_21767</name>
</gene>
<sequence length="166" mass="17465">MLLLRGSGVTLLLVIVTCEVTTGLTTKQKTVGNETLVASESRVKRGYSSGHSTGIAYNRINDAGQIRLRQRGGGHRGGYHDEDEGGGHRGGGGGGGGHGGGGHENPIGEDGTHTNDFKSYGVGYEHRNTEHCEESKCGYNIRHCPHGCVFNSLECGGGRAYDTCCC</sequence>
<proteinExistence type="predicted"/>
<evidence type="ECO:0000256" key="1">
    <source>
        <dbReference type="SAM" id="MobiDB-lite"/>
    </source>
</evidence>
<accession>A0A226DCX0</accession>
<protein>
    <submittedName>
        <fullName evidence="3">Uncharacterized protein</fullName>
    </submittedName>
</protein>
<evidence type="ECO:0000313" key="3">
    <source>
        <dbReference type="EMBL" id="OXA43372.1"/>
    </source>
</evidence>
<feature type="compositionally biased region" description="Gly residues" evidence="1">
    <location>
        <begin position="88"/>
        <end position="103"/>
    </location>
</feature>
<reference evidence="3 4" key="1">
    <citation type="submission" date="2015-12" db="EMBL/GenBank/DDBJ databases">
        <title>The genome of Folsomia candida.</title>
        <authorList>
            <person name="Faddeeva A."/>
            <person name="Derks M.F."/>
            <person name="Anvar Y."/>
            <person name="Smit S."/>
            <person name="Van Straalen N."/>
            <person name="Roelofs D."/>
        </authorList>
    </citation>
    <scope>NUCLEOTIDE SEQUENCE [LARGE SCALE GENOMIC DNA]</scope>
    <source>
        <strain evidence="3 4">VU population</strain>
        <tissue evidence="3">Whole body</tissue>
    </source>
</reference>
<name>A0A226DCX0_FOLCA</name>